<dbReference type="EMBL" id="FOJG01000002">
    <property type="protein sequence ID" value="SEW51049.1"/>
    <property type="molecule type" value="Genomic_DNA"/>
</dbReference>
<dbReference type="Proteomes" id="UP000199310">
    <property type="component" value="Unassembled WGS sequence"/>
</dbReference>
<dbReference type="AlphaFoldDB" id="A0A1I0S6U4"/>
<evidence type="ECO:0000313" key="1">
    <source>
        <dbReference type="EMBL" id="SEW51049.1"/>
    </source>
</evidence>
<keyword evidence="2" id="KW-1185">Reference proteome</keyword>
<dbReference type="STRING" id="29529.SAMN04488122_4093"/>
<sequence>MKKSPPFLPYLFPFLFVLSCKEEKDLPTVNALLRKHHWKLQSWTSSPAFPYDFTNETRYFTDIFELYTSINQNCYTDQEMIFGNSEADTSHSYQYYIGRNFCGKTQAADKGFWMLEDQNKIYLYMMNAPYTLDSVNQINQLMLVEELTEDRLIVTQKAAAAGSASTYSWKKVFVPADK</sequence>
<organism evidence="1 2">
    <name type="scientific">Chitinophaga arvensicola</name>
    <dbReference type="NCBI Taxonomy" id="29529"/>
    <lineage>
        <taxon>Bacteria</taxon>
        <taxon>Pseudomonadati</taxon>
        <taxon>Bacteroidota</taxon>
        <taxon>Chitinophagia</taxon>
        <taxon>Chitinophagales</taxon>
        <taxon>Chitinophagaceae</taxon>
        <taxon>Chitinophaga</taxon>
    </lineage>
</organism>
<evidence type="ECO:0008006" key="3">
    <source>
        <dbReference type="Google" id="ProtNLM"/>
    </source>
</evidence>
<gene>
    <name evidence="1" type="ORF">SAMN04488122_4093</name>
</gene>
<evidence type="ECO:0000313" key="2">
    <source>
        <dbReference type="Proteomes" id="UP000199310"/>
    </source>
</evidence>
<accession>A0A1I0S6U4</accession>
<protein>
    <recommendedName>
        <fullName evidence="3">Lipocalin-like domain-containing protein</fullName>
    </recommendedName>
</protein>
<dbReference type="PROSITE" id="PS51257">
    <property type="entry name" value="PROKAR_LIPOPROTEIN"/>
    <property type="match status" value="1"/>
</dbReference>
<proteinExistence type="predicted"/>
<name>A0A1I0S6U4_9BACT</name>
<reference evidence="2" key="1">
    <citation type="submission" date="2016-10" db="EMBL/GenBank/DDBJ databases">
        <authorList>
            <person name="Varghese N."/>
            <person name="Submissions S."/>
        </authorList>
    </citation>
    <scope>NUCLEOTIDE SEQUENCE [LARGE SCALE GENOMIC DNA]</scope>
    <source>
        <strain evidence="2">DSM 3695</strain>
    </source>
</reference>